<dbReference type="PANTHER" id="PTHR46599">
    <property type="entry name" value="PIGGYBAC TRANSPOSABLE ELEMENT-DERIVED PROTEIN 4"/>
    <property type="match status" value="1"/>
</dbReference>
<evidence type="ECO:0000313" key="2">
    <source>
        <dbReference type="EMBL" id="KAF2893053.1"/>
    </source>
</evidence>
<dbReference type="PANTHER" id="PTHR46599:SF6">
    <property type="entry name" value="DUAL SPECIFICITY PHOSPHATASE 26"/>
    <property type="match status" value="1"/>
</dbReference>
<dbReference type="AlphaFoldDB" id="A0A8K0GCA5"/>
<protein>
    <recommendedName>
        <fullName evidence="1">PiggyBac transposable element-derived protein domain-containing protein</fullName>
    </recommendedName>
</protein>
<reference evidence="2" key="1">
    <citation type="submission" date="2019-08" db="EMBL/GenBank/DDBJ databases">
        <title>The genome of the North American firefly Photinus pyralis.</title>
        <authorList>
            <consortium name="Photinus pyralis genome working group"/>
            <person name="Fallon T.R."/>
            <person name="Sander Lower S.E."/>
            <person name="Weng J.-K."/>
        </authorList>
    </citation>
    <scope>NUCLEOTIDE SEQUENCE</scope>
    <source>
        <strain evidence="2">TRF0915ILg1</strain>
        <tissue evidence="2">Whole body</tissue>
    </source>
</reference>
<name>A0A8K0GCA5_IGNLU</name>
<feature type="domain" description="PiggyBac transposable element-derived protein" evidence="1">
    <location>
        <begin position="14"/>
        <end position="112"/>
    </location>
</feature>
<dbReference type="Proteomes" id="UP000801492">
    <property type="component" value="Unassembled WGS sequence"/>
</dbReference>
<sequence length="122" mass="13841">MRQSNFICLQLPNIYIGKTGDQHECNQGKRVVLDMTKGFETSGRNVTTDNFFTGLDLAREMEKKNFTLLGTIRTNKPELSQELVTTPGSDVHSTKFGYQDKAMLASYCPRKKENRLLAIDYA</sequence>
<keyword evidence="3" id="KW-1185">Reference proteome</keyword>
<organism evidence="2 3">
    <name type="scientific">Ignelater luminosus</name>
    <name type="common">Cucubano</name>
    <name type="synonym">Pyrophorus luminosus</name>
    <dbReference type="NCBI Taxonomy" id="2038154"/>
    <lineage>
        <taxon>Eukaryota</taxon>
        <taxon>Metazoa</taxon>
        <taxon>Ecdysozoa</taxon>
        <taxon>Arthropoda</taxon>
        <taxon>Hexapoda</taxon>
        <taxon>Insecta</taxon>
        <taxon>Pterygota</taxon>
        <taxon>Neoptera</taxon>
        <taxon>Endopterygota</taxon>
        <taxon>Coleoptera</taxon>
        <taxon>Polyphaga</taxon>
        <taxon>Elateriformia</taxon>
        <taxon>Elateroidea</taxon>
        <taxon>Elateridae</taxon>
        <taxon>Agrypninae</taxon>
        <taxon>Pyrophorini</taxon>
        <taxon>Ignelater</taxon>
    </lineage>
</organism>
<dbReference type="EMBL" id="VTPC01008275">
    <property type="protein sequence ID" value="KAF2893053.1"/>
    <property type="molecule type" value="Genomic_DNA"/>
</dbReference>
<evidence type="ECO:0000259" key="1">
    <source>
        <dbReference type="Pfam" id="PF13843"/>
    </source>
</evidence>
<comment type="caution">
    <text evidence="2">The sequence shown here is derived from an EMBL/GenBank/DDBJ whole genome shotgun (WGS) entry which is preliminary data.</text>
</comment>
<evidence type="ECO:0000313" key="3">
    <source>
        <dbReference type="Proteomes" id="UP000801492"/>
    </source>
</evidence>
<gene>
    <name evidence="2" type="ORF">ILUMI_13123</name>
</gene>
<dbReference type="Pfam" id="PF13843">
    <property type="entry name" value="DDE_Tnp_1_7"/>
    <property type="match status" value="1"/>
</dbReference>
<proteinExistence type="predicted"/>
<dbReference type="OrthoDB" id="6077919at2759"/>
<dbReference type="InterPro" id="IPR029526">
    <property type="entry name" value="PGBD"/>
</dbReference>
<accession>A0A8K0GCA5</accession>